<evidence type="ECO:0000256" key="1">
    <source>
        <dbReference type="ARBA" id="ARBA00022741"/>
    </source>
</evidence>
<evidence type="ECO:0000256" key="7">
    <source>
        <dbReference type="ARBA" id="ARBA00029500"/>
    </source>
</evidence>
<dbReference type="Pfam" id="PF00158">
    <property type="entry name" value="Sigma54_activat"/>
    <property type="match status" value="1"/>
</dbReference>
<dbReference type="Gene3D" id="3.40.50.300">
    <property type="entry name" value="P-loop containing nucleotide triphosphate hydrolases"/>
    <property type="match status" value="1"/>
</dbReference>
<feature type="domain" description="Sigma-54 factor interaction" evidence="9">
    <location>
        <begin position="195"/>
        <end position="424"/>
    </location>
</feature>
<organism evidence="12 13">
    <name type="scientific">Kyrpidia spormannii</name>
    <dbReference type="NCBI Taxonomy" id="2055160"/>
    <lineage>
        <taxon>Bacteria</taxon>
        <taxon>Bacillati</taxon>
        <taxon>Bacillota</taxon>
        <taxon>Bacilli</taxon>
        <taxon>Bacillales</taxon>
        <taxon>Alicyclobacillaceae</taxon>
        <taxon>Kyrpidia</taxon>
    </lineage>
</organism>
<evidence type="ECO:0000256" key="8">
    <source>
        <dbReference type="SAM" id="MobiDB-lite"/>
    </source>
</evidence>
<dbReference type="GO" id="GO:0005524">
    <property type="term" value="F:ATP binding"/>
    <property type="evidence" value="ECO:0007669"/>
    <property type="project" value="UniProtKB-KW"/>
</dbReference>
<dbReference type="Proteomes" id="UP000502196">
    <property type="component" value="Chromosome"/>
</dbReference>
<evidence type="ECO:0000256" key="5">
    <source>
        <dbReference type="ARBA" id="ARBA00023125"/>
    </source>
</evidence>
<dbReference type="RefSeq" id="WP_232059542.1">
    <property type="nucleotide sequence ID" value="NZ_CP047972.1"/>
</dbReference>
<dbReference type="GO" id="GO:0003677">
    <property type="term" value="F:DNA binding"/>
    <property type="evidence" value="ECO:0007669"/>
    <property type="project" value="UniProtKB-KW"/>
</dbReference>
<evidence type="ECO:0000259" key="10">
    <source>
        <dbReference type="PROSITE" id="PS50112"/>
    </source>
</evidence>
<dbReference type="Pfam" id="PF25601">
    <property type="entry name" value="AAA_lid_14"/>
    <property type="match status" value="1"/>
</dbReference>
<dbReference type="SMART" id="SM00091">
    <property type="entry name" value="PAS"/>
    <property type="match status" value="1"/>
</dbReference>
<gene>
    <name evidence="12" type="ORF">COOX1_0297</name>
</gene>
<dbReference type="NCBIfam" id="TIGR00229">
    <property type="entry name" value="sensory_box"/>
    <property type="match status" value="1"/>
</dbReference>
<dbReference type="PROSITE" id="PS00688">
    <property type="entry name" value="SIGMA54_INTERACT_3"/>
    <property type="match status" value="1"/>
</dbReference>
<dbReference type="InterPro" id="IPR013656">
    <property type="entry name" value="PAS_4"/>
</dbReference>
<dbReference type="AlphaFoldDB" id="A0A6F9E1V0"/>
<feature type="region of interest" description="Disordered" evidence="8">
    <location>
        <begin position="1"/>
        <end position="51"/>
    </location>
</feature>
<sequence>MAGDDRKGRGTDTSEHGQGLSGQSFPADRVVQPALSGQTEQPQEPEWDPGPEEELEMILNSVYDDIVITDGRGVVLRASRSCQRVYGRSPEELVGQSVAELERQGIFRPSITLRVLATGTRQTVIQTTADGSKKLVTATPVFDSQGRIVRVVSYSRDVTELIELKEHLAELQQQMGRVTPELEHRRSLDTEVDGLVVESGAMKRLVRQMAQLAKHDVTVLLRGESGVGKGVFARYLHQHSPRAEGPFIEINSGALPESLAESELFGYEQGTFTGALKSGKIGLIELAHGGTLFLDEVGDLPLPLQVKLLKVIQEKTFYRVGGRAPVHSDFRLIAATNRDLEALVRAGAFREDLFYRLNTVPLTIPPLRERREDIPGLAGYFLERYNAKYHARKRIDPGALRQLVDYPWPGNVRELENLIERLVLLVEGEVIQPTDLPFGDAAGNGHRMDDNLSDPPSPGLGALPLPDLVAAYERHLLDEARRRCRSTTEMASLLGVSQPTVVRKLRRYFGSTG</sequence>
<dbReference type="EMBL" id="LR792683">
    <property type="protein sequence ID" value="CAB3390216.1"/>
    <property type="molecule type" value="Genomic_DNA"/>
</dbReference>
<evidence type="ECO:0000313" key="13">
    <source>
        <dbReference type="Proteomes" id="UP000502196"/>
    </source>
</evidence>
<dbReference type="PROSITE" id="PS50112">
    <property type="entry name" value="PAS"/>
    <property type="match status" value="1"/>
</dbReference>
<dbReference type="FunFam" id="3.40.50.300:FF:000006">
    <property type="entry name" value="DNA-binding transcriptional regulator NtrC"/>
    <property type="match status" value="1"/>
</dbReference>
<dbReference type="InterPro" id="IPR058031">
    <property type="entry name" value="AAA_lid_NorR"/>
</dbReference>
<feature type="compositionally biased region" description="Basic and acidic residues" evidence="8">
    <location>
        <begin position="1"/>
        <end position="15"/>
    </location>
</feature>
<dbReference type="InterPro" id="IPR030828">
    <property type="entry name" value="HTH_TyrR"/>
</dbReference>
<dbReference type="InterPro" id="IPR002078">
    <property type="entry name" value="Sigma_54_int"/>
</dbReference>
<dbReference type="InterPro" id="IPR027417">
    <property type="entry name" value="P-loop_NTPase"/>
</dbReference>
<evidence type="ECO:0000256" key="3">
    <source>
        <dbReference type="ARBA" id="ARBA00022840"/>
    </source>
</evidence>
<protein>
    <recommendedName>
        <fullName evidence="7">HTH-type transcriptional regulatory protein TyrR</fullName>
    </recommendedName>
</protein>
<dbReference type="Gene3D" id="1.10.10.60">
    <property type="entry name" value="Homeodomain-like"/>
    <property type="match status" value="1"/>
</dbReference>
<dbReference type="CDD" id="cd00130">
    <property type="entry name" value="PAS"/>
    <property type="match status" value="1"/>
</dbReference>
<evidence type="ECO:0000313" key="12">
    <source>
        <dbReference type="EMBL" id="CAB3390216.1"/>
    </source>
</evidence>
<keyword evidence="1" id="KW-0547">Nucleotide-binding</keyword>
<reference evidence="12 13" key="1">
    <citation type="submission" date="2020-04" db="EMBL/GenBank/DDBJ databases">
        <authorList>
            <person name="Hogendoorn C."/>
        </authorList>
    </citation>
    <scope>NUCLEOTIDE SEQUENCE [LARGE SCALE GENOMIC DNA]</scope>
    <source>
        <strain evidence="12">COOX1</strain>
    </source>
</reference>
<dbReference type="InterPro" id="IPR025943">
    <property type="entry name" value="Sigma_54_int_dom_ATP-bd_2"/>
</dbReference>
<evidence type="ECO:0000256" key="4">
    <source>
        <dbReference type="ARBA" id="ARBA00023015"/>
    </source>
</evidence>
<dbReference type="Pfam" id="PF18024">
    <property type="entry name" value="HTH_50"/>
    <property type="match status" value="1"/>
</dbReference>
<dbReference type="Pfam" id="PF08448">
    <property type="entry name" value="PAS_4"/>
    <property type="match status" value="1"/>
</dbReference>
<evidence type="ECO:0000259" key="11">
    <source>
        <dbReference type="PROSITE" id="PS50113"/>
    </source>
</evidence>
<dbReference type="InterPro" id="IPR025662">
    <property type="entry name" value="Sigma_54_int_dom_ATP-bd_1"/>
</dbReference>
<dbReference type="SMART" id="SM00382">
    <property type="entry name" value="AAA"/>
    <property type="match status" value="1"/>
</dbReference>
<dbReference type="PROSITE" id="PS50045">
    <property type="entry name" value="SIGMA54_INTERACT_4"/>
    <property type="match status" value="1"/>
</dbReference>
<evidence type="ECO:0000259" key="9">
    <source>
        <dbReference type="PROSITE" id="PS50045"/>
    </source>
</evidence>
<dbReference type="PROSITE" id="PS00675">
    <property type="entry name" value="SIGMA54_INTERACT_1"/>
    <property type="match status" value="1"/>
</dbReference>
<feature type="domain" description="PAS" evidence="10">
    <location>
        <begin position="51"/>
        <end position="101"/>
    </location>
</feature>
<keyword evidence="2" id="KW-0058">Aromatic hydrocarbons catabolism</keyword>
<dbReference type="SUPFAM" id="SSF52540">
    <property type="entry name" value="P-loop containing nucleoside triphosphate hydrolases"/>
    <property type="match status" value="1"/>
</dbReference>
<dbReference type="InterPro" id="IPR035965">
    <property type="entry name" value="PAS-like_dom_sf"/>
</dbReference>
<keyword evidence="5" id="KW-0238">DNA-binding</keyword>
<dbReference type="InterPro" id="IPR009057">
    <property type="entry name" value="Homeodomain-like_sf"/>
</dbReference>
<dbReference type="PANTHER" id="PTHR32071">
    <property type="entry name" value="TRANSCRIPTIONAL REGULATORY PROTEIN"/>
    <property type="match status" value="1"/>
</dbReference>
<feature type="domain" description="PAC" evidence="11">
    <location>
        <begin position="118"/>
        <end position="170"/>
    </location>
</feature>
<keyword evidence="3" id="KW-0067">ATP-binding</keyword>
<accession>A0A6F9E1V0</accession>
<dbReference type="InterPro" id="IPR003593">
    <property type="entry name" value="AAA+_ATPase"/>
</dbReference>
<dbReference type="SUPFAM" id="SSF46689">
    <property type="entry name" value="Homeodomain-like"/>
    <property type="match status" value="1"/>
</dbReference>
<dbReference type="CDD" id="cd00009">
    <property type="entry name" value="AAA"/>
    <property type="match status" value="1"/>
</dbReference>
<dbReference type="InterPro" id="IPR025944">
    <property type="entry name" value="Sigma_54_int_dom_CS"/>
</dbReference>
<name>A0A6F9E1V0_9BACL</name>
<dbReference type="SUPFAM" id="SSF55785">
    <property type="entry name" value="PYP-like sensor domain (PAS domain)"/>
    <property type="match status" value="1"/>
</dbReference>
<dbReference type="PROSITE" id="PS00676">
    <property type="entry name" value="SIGMA54_INTERACT_2"/>
    <property type="match status" value="1"/>
</dbReference>
<keyword evidence="6" id="KW-0804">Transcription</keyword>
<dbReference type="InterPro" id="IPR000014">
    <property type="entry name" value="PAS"/>
</dbReference>
<dbReference type="GO" id="GO:0006355">
    <property type="term" value="P:regulation of DNA-templated transcription"/>
    <property type="evidence" value="ECO:0007669"/>
    <property type="project" value="InterPro"/>
</dbReference>
<evidence type="ECO:0000256" key="2">
    <source>
        <dbReference type="ARBA" id="ARBA00022797"/>
    </source>
</evidence>
<dbReference type="InterPro" id="IPR000700">
    <property type="entry name" value="PAS-assoc_C"/>
</dbReference>
<keyword evidence="4" id="KW-0805">Transcription regulation</keyword>
<dbReference type="PROSITE" id="PS50113">
    <property type="entry name" value="PAC"/>
    <property type="match status" value="1"/>
</dbReference>
<dbReference type="Gene3D" id="3.30.450.20">
    <property type="entry name" value="PAS domain"/>
    <property type="match status" value="1"/>
</dbReference>
<evidence type="ECO:0000256" key="6">
    <source>
        <dbReference type="ARBA" id="ARBA00023163"/>
    </source>
</evidence>
<dbReference type="Gene3D" id="1.10.8.60">
    <property type="match status" value="1"/>
</dbReference>
<proteinExistence type="predicted"/>